<dbReference type="AlphaFoldDB" id="A0A0G4MRW8"/>
<dbReference type="EMBL" id="CVQH01024478">
    <property type="protein sequence ID" value="CRK36959.1"/>
    <property type="molecule type" value="Genomic_DNA"/>
</dbReference>
<gene>
    <name evidence="2" type="ORF">BN1708_020160</name>
</gene>
<dbReference type="Proteomes" id="UP000044602">
    <property type="component" value="Unassembled WGS sequence"/>
</dbReference>
<name>A0A0G4MRW8_VERLO</name>
<accession>A0A0G4MRW8</accession>
<feature type="region of interest" description="Disordered" evidence="1">
    <location>
        <begin position="1"/>
        <end position="26"/>
    </location>
</feature>
<protein>
    <submittedName>
        <fullName evidence="2">Uncharacterized protein</fullName>
    </submittedName>
</protein>
<evidence type="ECO:0000313" key="3">
    <source>
        <dbReference type="Proteomes" id="UP000044602"/>
    </source>
</evidence>
<evidence type="ECO:0000256" key="1">
    <source>
        <dbReference type="SAM" id="MobiDB-lite"/>
    </source>
</evidence>
<organism evidence="2 3">
    <name type="scientific">Verticillium longisporum</name>
    <name type="common">Verticillium dahliae var. longisporum</name>
    <dbReference type="NCBI Taxonomy" id="100787"/>
    <lineage>
        <taxon>Eukaryota</taxon>
        <taxon>Fungi</taxon>
        <taxon>Dikarya</taxon>
        <taxon>Ascomycota</taxon>
        <taxon>Pezizomycotina</taxon>
        <taxon>Sordariomycetes</taxon>
        <taxon>Hypocreomycetidae</taxon>
        <taxon>Glomerellales</taxon>
        <taxon>Plectosphaerellaceae</taxon>
        <taxon>Verticillium</taxon>
    </lineage>
</organism>
<feature type="compositionally biased region" description="Pro residues" evidence="1">
    <location>
        <begin position="17"/>
        <end position="26"/>
    </location>
</feature>
<sequence>PCRRRQADAQGQRGHPRPPSPVRDCP</sequence>
<reference evidence="3" key="1">
    <citation type="submission" date="2015-05" db="EMBL/GenBank/DDBJ databases">
        <authorList>
            <person name="Fogelqvist Johan"/>
        </authorList>
    </citation>
    <scope>NUCLEOTIDE SEQUENCE [LARGE SCALE GENOMIC DNA]</scope>
</reference>
<keyword evidence="3" id="KW-1185">Reference proteome</keyword>
<evidence type="ECO:0000313" key="2">
    <source>
        <dbReference type="EMBL" id="CRK36959.1"/>
    </source>
</evidence>
<proteinExistence type="predicted"/>
<feature type="non-terminal residue" evidence="2">
    <location>
        <position position="1"/>
    </location>
</feature>